<comment type="caution">
    <text evidence="1">The sequence shown here is derived from an EMBL/GenBank/DDBJ whole genome shotgun (WGS) entry which is preliminary data.</text>
</comment>
<name>A0A3M7PYG7_BRAPC</name>
<dbReference type="Proteomes" id="UP000276133">
    <property type="component" value="Unassembled WGS sequence"/>
</dbReference>
<keyword evidence="2" id="KW-1185">Reference proteome</keyword>
<dbReference type="AlphaFoldDB" id="A0A3M7PYG7"/>
<evidence type="ECO:0000313" key="2">
    <source>
        <dbReference type="Proteomes" id="UP000276133"/>
    </source>
</evidence>
<reference evidence="1 2" key="1">
    <citation type="journal article" date="2018" name="Sci. Rep.">
        <title>Genomic signatures of local adaptation to the degree of environmental predictability in rotifers.</title>
        <authorList>
            <person name="Franch-Gras L."/>
            <person name="Hahn C."/>
            <person name="Garcia-Roger E.M."/>
            <person name="Carmona M.J."/>
            <person name="Serra M."/>
            <person name="Gomez A."/>
        </authorList>
    </citation>
    <scope>NUCLEOTIDE SEQUENCE [LARGE SCALE GENOMIC DNA]</scope>
    <source>
        <strain evidence="1">HYR1</strain>
    </source>
</reference>
<sequence>MNGNNDEFLYCNVKNKINTRKISDARIQVDKSAAKANSMLGVLRKTLVSRDAYIWKQMYTTYQLNSAT</sequence>
<dbReference type="EMBL" id="REGN01008191">
    <property type="protein sequence ID" value="RNA04226.1"/>
    <property type="molecule type" value="Genomic_DNA"/>
</dbReference>
<organism evidence="1 2">
    <name type="scientific">Brachionus plicatilis</name>
    <name type="common">Marine rotifer</name>
    <name type="synonym">Brachionus muelleri</name>
    <dbReference type="NCBI Taxonomy" id="10195"/>
    <lineage>
        <taxon>Eukaryota</taxon>
        <taxon>Metazoa</taxon>
        <taxon>Spiralia</taxon>
        <taxon>Gnathifera</taxon>
        <taxon>Rotifera</taxon>
        <taxon>Eurotatoria</taxon>
        <taxon>Monogononta</taxon>
        <taxon>Pseudotrocha</taxon>
        <taxon>Ploima</taxon>
        <taxon>Brachionidae</taxon>
        <taxon>Brachionus</taxon>
    </lineage>
</organism>
<proteinExistence type="predicted"/>
<accession>A0A3M7PYG7</accession>
<evidence type="ECO:0000313" key="1">
    <source>
        <dbReference type="EMBL" id="RNA04226.1"/>
    </source>
</evidence>
<gene>
    <name evidence="1" type="ORF">BpHYR1_022117</name>
</gene>
<protein>
    <submittedName>
        <fullName evidence="1">Uncharacterized protein</fullName>
    </submittedName>
</protein>